<dbReference type="SUPFAM" id="SSF51735">
    <property type="entry name" value="NAD(P)-binding Rossmann-fold domains"/>
    <property type="match status" value="1"/>
</dbReference>
<dbReference type="GO" id="GO:0016616">
    <property type="term" value="F:oxidoreductase activity, acting on the CH-OH group of donors, NAD or NADP as acceptor"/>
    <property type="evidence" value="ECO:0007669"/>
    <property type="project" value="InterPro"/>
</dbReference>
<evidence type="ECO:0000256" key="2">
    <source>
        <dbReference type="ARBA" id="ARBA00023002"/>
    </source>
</evidence>
<dbReference type="Proteomes" id="UP001219525">
    <property type="component" value="Unassembled WGS sequence"/>
</dbReference>
<dbReference type="PANTHER" id="PTHR43245:SF51">
    <property type="entry name" value="SHORT CHAIN DEHYDROGENASE_REDUCTASE FAMILY 42E, MEMBER 2"/>
    <property type="match status" value="1"/>
</dbReference>
<comment type="caution">
    <text evidence="4">The sequence shown here is derived from an EMBL/GenBank/DDBJ whole genome shotgun (WGS) entry which is preliminary data.</text>
</comment>
<gene>
    <name evidence="4" type="ORF">GGX14DRAFT_557631</name>
</gene>
<dbReference type="InterPro" id="IPR002225">
    <property type="entry name" value="3Beta_OHSteriod_DH/Estase"/>
</dbReference>
<keyword evidence="2" id="KW-0560">Oxidoreductase</keyword>
<proteinExistence type="inferred from homology"/>
<accession>A0AAD6YLE5</accession>
<dbReference type="InterPro" id="IPR036291">
    <property type="entry name" value="NAD(P)-bd_dom_sf"/>
</dbReference>
<protein>
    <submittedName>
        <fullName evidence="4">3-beta hydroxysteroid dehydrogenase/isomerase family-domain-containing protein</fullName>
    </submittedName>
</protein>
<dbReference type="InterPro" id="IPR050177">
    <property type="entry name" value="Lipid_A_modif_metabolic_enz"/>
</dbReference>
<evidence type="ECO:0000313" key="4">
    <source>
        <dbReference type="EMBL" id="KAJ7223062.1"/>
    </source>
</evidence>
<comment type="similarity">
    <text evidence="1">Belongs to the 3-beta-HSD family.</text>
</comment>
<evidence type="ECO:0000259" key="3">
    <source>
        <dbReference type="Pfam" id="PF01073"/>
    </source>
</evidence>
<dbReference type="Pfam" id="PF01073">
    <property type="entry name" value="3Beta_HSD"/>
    <property type="match status" value="1"/>
</dbReference>
<sequence length="353" mass="39203">MANTKDVYLVLGGDVFVGRHVVERLMARGDTVFVFDTSHTHDDVSFIPGDICVPEQISSALQQTGATCIIHTISPLSIRNRDKPEIFHQVNVEGTRNVIEAAKASGARKLIYHSSSGVVFDGRDIVSGDESLPYAKKHLEAYTASRIGAEKLILDANGKNGLKTVCIRPTGTFGPGDQESVIGAYETWKRGMTHVQLGKNTNLCDKTYVGNVALALVLAADKLHDPSLTDQVAGNVFLINNKDPRPFWTFMRSMWAGFDEIFPEHPKNEKKIVVLPRAFALLLVYVMKFIGWIKGKPEQTLTTYTVKFATAAFYFNSDKATRILGYHPEIGVDEGLQKTLEWFKAEMDARHNE</sequence>
<organism evidence="4 5">
    <name type="scientific">Mycena pura</name>
    <dbReference type="NCBI Taxonomy" id="153505"/>
    <lineage>
        <taxon>Eukaryota</taxon>
        <taxon>Fungi</taxon>
        <taxon>Dikarya</taxon>
        <taxon>Basidiomycota</taxon>
        <taxon>Agaricomycotina</taxon>
        <taxon>Agaricomycetes</taxon>
        <taxon>Agaricomycetidae</taxon>
        <taxon>Agaricales</taxon>
        <taxon>Marasmiineae</taxon>
        <taxon>Mycenaceae</taxon>
        <taxon>Mycena</taxon>
    </lineage>
</organism>
<reference evidence="4" key="1">
    <citation type="submission" date="2023-03" db="EMBL/GenBank/DDBJ databases">
        <title>Massive genome expansion in bonnet fungi (Mycena s.s.) driven by repeated elements and novel gene families across ecological guilds.</title>
        <authorList>
            <consortium name="Lawrence Berkeley National Laboratory"/>
            <person name="Harder C.B."/>
            <person name="Miyauchi S."/>
            <person name="Viragh M."/>
            <person name="Kuo A."/>
            <person name="Thoen E."/>
            <person name="Andreopoulos B."/>
            <person name="Lu D."/>
            <person name="Skrede I."/>
            <person name="Drula E."/>
            <person name="Henrissat B."/>
            <person name="Morin E."/>
            <person name="Kohler A."/>
            <person name="Barry K."/>
            <person name="LaButti K."/>
            <person name="Morin E."/>
            <person name="Salamov A."/>
            <person name="Lipzen A."/>
            <person name="Mereny Z."/>
            <person name="Hegedus B."/>
            <person name="Baldrian P."/>
            <person name="Stursova M."/>
            <person name="Weitz H."/>
            <person name="Taylor A."/>
            <person name="Grigoriev I.V."/>
            <person name="Nagy L.G."/>
            <person name="Martin F."/>
            <person name="Kauserud H."/>
        </authorList>
    </citation>
    <scope>NUCLEOTIDE SEQUENCE</scope>
    <source>
        <strain evidence="4">9144</strain>
    </source>
</reference>
<dbReference type="Gene3D" id="3.40.50.720">
    <property type="entry name" value="NAD(P)-binding Rossmann-like Domain"/>
    <property type="match status" value="1"/>
</dbReference>
<name>A0AAD6YLE5_9AGAR</name>
<feature type="domain" description="3-beta hydroxysteroid dehydrogenase/isomerase" evidence="3">
    <location>
        <begin position="9"/>
        <end position="259"/>
    </location>
</feature>
<keyword evidence="5" id="KW-1185">Reference proteome</keyword>
<dbReference type="AlphaFoldDB" id="A0AAD6YLE5"/>
<dbReference type="EMBL" id="JARJCW010000006">
    <property type="protein sequence ID" value="KAJ7223062.1"/>
    <property type="molecule type" value="Genomic_DNA"/>
</dbReference>
<evidence type="ECO:0000256" key="1">
    <source>
        <dbReference type="ARBA" id="ARBA00009219"/>
    </source>
</evidence>
<evidence type="ECO:0000313" key="5">
    <source>
        <dbReference type="Proteomes" id="UP001219525"/>
    </source>
</evidence>
<dbReference type="GO" id="GO:0006694">
    <property type="term" value="P:steroid biosynthetic process"/>
    <property type="evidence" value="ECO:0007669"/>
    <property type="project" value="InterPro"/>
</dbReference>
<dbReference type="PANTHER" id="PTHR43245">
    <property type="entry name" value="BIFUNCTIONAL POLYMYXIN RESISTANCE PROTEIN ARNA"/>
    <property type="match status" value="1"/>
</dbReference>